<dbReference type="EMBL" id="KL463835">
    <property type="protein sequence ID" value="KFV14962.1"/>
    <property type="molecule type" value="Genomic_DNA"/>
</dbReference>
<sequence>PRPPTAALLLSFFFHAEVAGLGRRLQVVLRILHGPGVAGVDFLVTIQGLFVAEVLPADGALVGGLPEVSEVLPAVGARQRPVTLPRMELLVQDEAHFQAEALLALGAGVRSLHHVVHLVPDKAVLET</sequence>
<gene>
    <name evidence="2" type="ORF">N340_09817</name>
</gene>
<reference evidence="2 3" key="1">
    <citation type="submission" date="2014-04" db="EMBL/GenBank/DDBJ databases">
        <title>Genome evolution of avian class.</title>
        <authorList>
            <person name="Zhang G."/>
            <person name="Li C."/>
        </authorList>
    </citation>
    <scope>NUCLEOTIDE SEQUENCE [LARGE SCALE GENOMIC DNA]</scope>
    <source>
        <strain evidence="2">BGI_N340</strain>
    </source>
</reference>
<evidence type="ECO:0000313" key="3">
    <source>
        <dbReference type="Proteomes" id="UP000053661"/>
    </source>
</evidence>
<feature type="chain" id="PRO_5001883245" evidence="1">
    <location>
        <begin position="21"/>
        <end position="127"/>
    </location>
</feature>
<name>A0A093CRM2_TAUER</name>
<keyword evidence="3" id="KW-1185">Reference proteome</keyword>
<feature type="non-terminal residue" evidence="2">
    <location>
        <position position="1"/>
    </location>
</feature>
<evidence type="ECO:0000313" key="2">
    <source>
        <dbReference type="EMBL" id="KFV14962.1"/>
    </source>
</evidence>
<protein>
    <submittedName>
        <fullName evidence="2">Uncharacterized protein</fullName>
    </submittedName>
</protein>
<dbReference type="Proteomes" id="UP000053661">
    <property type="component" value="Unassembled WGS sequence"/>
</dbReference>
<dbReference type="AlphaFoldDB" id="A0A093CRM2"/>
<keyword evidence="1" id="KW-0732">Signal</keyword>
<accession>A0A093CRM2</accession>
<proteinExistence type="predicted"/>
<evidence type="ECO:0000256" key="1">
    <source>
        <dbReference type="SAM" id="SignalP"/>
    </source>
</evidence>
<feature type="signal peptide" evidence="1">
    <location>
        <begin position="1"/>
        <end position="20"/>
    </location>
</feature>
<organism evidence="2 3">
    <name type="scientific">Tauraco erythrolophus</name>
    <name type="common">Red-crested turaco</name>
    <dbReference type="NCBI Taxonomy" id="121530"/>
    <lineage>
        <taxon>Eukaryota</taxon>
        <taxon>Metazoa</taxon>
        <taxon>Chordata</taxon>
        <taxon>Craniata</taxon>
        <taxon>Vertebrata</taxon>
        <taxon>Euteleostomi</taxon>
        <taxon>Archelosauria</taxon>
        <taxon>Archosauria</taxon>
        <taxon>Dinosauria</taxon>
        <taxon>Saurischia</taxon>
        <taxon>Theropoda</taxon>
        <taxon>Coelurosauria</taxon>
        <taxon>Aves</taxon>
        <taxon>Neognathae</taxon>
        <taxon>Neoaves</taxon>
        <taxon>Otidimorphae</taxon>
        <taxon>Musophagiformes</taxon>
        <taxon>Musophagidae</taxon>
        <taxon>Tauraco</taxon>
    </lineage>
</organism>
<feature type="non-terminal residue" evidence="2">
    <location>
        <position position="127"/>
    </location>
</feature>